<evidence type="ECO:0000256" key="2">
    <source>
        <dbReference type="ARBA" id="ARBA00022490"/>
    </source>
</evidence>
<dbReference type="GO" id="GO:0005884">
    <property type="term" value="C:actin filament"/>
    <property type="evidence" value="ECO:0007669"/>
    <property type="project" value="TreeGrafter"/>
</dbReference>
<evidence type="ECO:0000256" key="3">
    <source>
        <dbReference type="PROSITE-ProRule" id="PRU00782"/>
    </source>
</evidence>
<sequence length="158" mass="18140">MNISLDIFGFEDFGMCNSFEQLCINYANEHLQYYFNQHVFKYEQEEYRKEGIRWTNIEFMDNTGCLQLIEGKPNGLLCLLDDQCKSVQIVVGLLNGIRNLTLIQLICSNCSRFVKRDKESNFDSVAKLNILMLEIVVFLGGRSSSKCLRSKASISLAQ</sequence>
<dbReference type="InterPro" id="IPR027417">
    <property type="entry name" value="P-loop_NTPase"/>
</dbReference>
<keyword evidence="3" id="KW-0518">Myosin</keyword>
<comment type="caution">
    <text evidence="3">Lacks conserved residue(s) required for the propagation of feature annotation.</text>
</comment>
<dbReference type="GO" id="GO:0005096">
    <property type="term" value="F:GTPase activator activity"/>
    <property type="evidence" value="ECO:0007669"/>
    <property type="project" value="InterPro"/>
</dbReference>
<keyword evidence="2" id="KW-0963">Cytoplasm</keyword>
<dbReference type="PANTHER" id="PTHR46184:SF5">
    <property type="entry name" value="UNCONVENTIONAL MYOSIN-IXA-LIKE"/>
    <property type="match status" value="1"/>
</dbReference>
<feature type="domain" description="Myosin motor" evidence="4">
    <location>
        <begin position="1"/>
        <end position="158"/>
    </location>
</feature>
<proteinExistence type="inferred from homology"/>
<gene>
    <name evidence="5" type="ORF">QE152_g9831</name>
</gene>
<evidence type="ECO:0000259" key="4">
    <source>
        <dbReference type="PROSITE" id="PS51456"/>
    </source>
</evidence>
<dbReference type="GO" id="GO:0005737">
    <property type="term" value="C:cytoplasm"/>
    <property type="evidence" value="ECO:0007669"/>
    <property type="project" value="UniProtKB-SubCell"/>
</dbReference>
<dbReference type="PRINTS" id="PR00193">
    <property type="entry name" value="MYOSINHEAVY"/>
</dbReference>
<dbReference type="Pfam" id="PF00063">
    <property type="entry name" value="Myosin_head"/>
    <property type="match status" value="1"/>
</dbReference>
<dbReference type="GO" id="GO:0005524">
    <property type="term" value="F:ATP binding"/>
    <property type="evidence" value="ECO:0007669"/>
    <property type="project" value="InterPro"/>
</dbReference>
<reference evidence="5 6" key="1">
    <citation type="journal article" date="2024" name="BMC Genomics">
        <title>De novo assembly and annotation of Popillia japonica's genome with initial clues to its potential as an invasive pest.</title>
        <authorList>
            <person name="Cucini C."/>
            <person name="Boschi S."/>
            <person name="Funari R."/>
            <person name="Cardaioli E."/>
            <person name="Iannotti N."/>
            <person name="Marturano G."/>
            <person name="Paoli F."/>
            <person name="Bruttini M."/>
            <person name="Carapelli A."/>
            <person name="Frati F."/>
            <person name="Nardi F."/>
        </authorList>
    </citation>
    <scope>NUCLEOTIDE SEQUENCE [LARGE SCALE GENOMIC DNA]</scope>
    <source>
        <strain evidence="5">DMR45628</strain>
    </source>
</reference>
<comment type="subcellular location">
    <subcellularLocation>
        <location evidence="1">Cytoplasm</location>
    </subcellularLocation>
</comment>
<keyword evidence="6" id="KW-1185">Reference proteome</keyword>
<dbReference type="SUPFAM" id="SSF52540">
    <property type="entry name" value="P-loop containing nucleoside triphosphate hydrolases"/>
    <property type="match status" value="1"/>
</dbReference>
<organism evidence="5 6">
    <name type="scientific">Popillia japonica</name>
    <name type="common">Japanese beetle</name>
    <dbReference type="NCBI Taxonomy" id="7064"/>
    <lineage>
        <taxon>Eukaryota</taxon>
        <taxon>Metazoa</taxon>
        <taxon>Ecdysozoa</taxon>
        <taxon>Arthropoda</taxon>
        <taxon>Hexapoda</taxon>
        <taxon>Insecta</taxon>
        <taxon>Pterygota</taxon>
        <taxon>Neoptera</taxon>
        <taxon>Endopterygota</taxon>
        <taxon>Coleoptera</taxon>
        <taxon>Polyphaga</taxon>
        <taxon>Scarabaeiformia</taxon>
        <taxon>Scarabaeidae</taxon>
        <taxon>Rutelinae</taxon>
        <taxon>Popillia</taxon>
    </lineage>
</organism>
<dbReference type="GO" id="GO:0035556">
    <property type="term" value="P:intracellular signal transduction"/>
    <property type="evidence" value="ECO:0007669"/>
    <property type="project" value="InterPro"/>
</dbReference>
<comment type="similarity">
    <text evidence="3">Belongs to the TRAFAC class myosin-kinesin ATPase superfamily. Myosin family.</text>
</comment>
<evidence type="ECO:0000256" key="1">
    <source>
        <dbReference type="ARBA" id="ARBA00004496"/>
    </source>
</evidence>
<dbReference type="InterPro" id="IPR046987">
    <property type="entry name" value="Myo9"/>
</dbReference>
<evidence type="ECO:0000313" key="5">
    <source>
        <dbReference type="EMBL" id="KAK9738445.1"/>
    </source>
</evidence>
<accession>A0AAW1LX22</accession>
<keyword evidence="3" id="KW-0505">Motor protein</keyword>
<keyword evidence="3" id="KW-0009">Actin-binding</keyword>
<dbReference type="EMBL" id="JASPKY010000086">
    <property type="protein sequence ID" value="KAK9738445.1"/>
    <property type="molecule type" value="Genomic_DNA"/>
</dbReference>
<dbReference type="GO" id="GO:0000146">
    <property type="term" value="F:microfilament motor activity"/>
    <property type="evidence" value="ECO:0007669"/>
    <property type="project" value="InterPro"/>
</dbReference>
<dbReference type="PROSITE" id="PS51456">
    <property type="entry name" value="MYOSIN_MOTOR"/>
    <property type="match status" value="1"/>
</dbReference>
<comment type="caution">
    <text evidence="5">The sequence shown here is derived from an EMBL/GenBank/DDBJ whole genome shotgun (WGS) entry which is preliminary data.</text>
</comment>
<protein>
    <submittedName>
        <fullName evidence="5">Myosin head (Motor domain)</fullName>
    </submittedName>
</protein>
<dbReference type="InterPro" id="IPR001609">
    <property type="entry name" value="Myosin_head_motor_dom-like"/>
</dbReference>
<dbReference type="Proteomes" id="UP001458880">
    <property type="component" value="Unassembled WGS sequence"/>
</dbReference>
<evidence type="ECO:0000313" key="6">
    <source>
        <dbReference type="Proteomes" id="UP001458880"/>
    </source>
</evidence>
<dbReference type="PANTHER" id="PTHR46184">
    <property type="entry name" value="UNCONVENTIONAL MYOSIN-IXB-LIKE PROTEIN"/>
    <property type="match status" value="1"/>
</dbReference>
<dbReference type="Gene3D" id="1.20.58.530">
    <property type="match status" value="1"/>
</dbReference>
<dbReference type="AlphaFoldDB" id="A0AAW1LX22"/>
<dbReference type="GO" id="GO:0016459">
    <property type="term" value="C:myosin complex"/>
    <property type="evidence" value="ECO:0007669"/>
    <property type="project" value="UniProtKB-KW"/>
</dbReference>
<name>A0AAW1LX22_POPJA</name>
<dbReference type="GO" id="GO:0051015">
    <property type="term" value="F:actin filament binding"/>
    <property type="evidence" value="ECO:0007669"/>
    <property type="project" value="TreeGrafter"/>
</dbReference>